<comment type="caution">
    <text evidence="2">The sequence shown here is derived from an EMBL/GenBank/DDBJ whole genome shotgun (WGS) entry which is preliminary data.</text>
</comment>
<name>A0ABQ9HLD2_9NEOP</name>
<protein>
    <recommendedName>
        <fullName evidence="4">DDE-1 domain-containing protein</fullName>
    </recommendedName>
</protein>
<feature type="compositionally biased region" description="Polar residues" evidence="1">
    <location>
        <begin position="216"/>
        <end position="244"/>
    </location>
</feature>
<keyword evidence="3" id="KW-1185">Reference proteome</keyword>
<accession>A0ABQ9HLD2</accession>
<organism evidence="2 3">
    <name type="scientific">Dryococelus australis</name>
    <dbReference type="NCBI Taxonomy" id="614101"/>
    <lineage>
        <taxon>Eukaryota</taxon>
        <taxon>Metazoa</taxon>
        <taxon>Ecdysozoa</taxon>
        <taxon>Arthropoda</taxon>
        <taxon>Hexapoda</taxon>
        <taxon>Insecta</taxon>
        <taxon>Pterygota</taxon>
        <taxon>Neoptera</taxon>
        <taxon>Polyneoptera</taxon>
        <taxon>Phasmatodea</taxon>
        <taxon>Verophasmatodea</taxon>
        <taxon>Anareolatae</taxon>
        <taxon>Phasmatidae</taxon>
        <taxon>Eurycanthinae</taxon>
        <taxon>Dryococelus</taxon>
    </lineage>
</organism>
<evidence type="ECO:0000256" key="1">
    <source>
        <dbReference type="SAM" id="MobiDB-lite"/>
    </source>
</evidence>
<sequence length="279" mass="30894">MSVPEDIDFSILQQPRGLRNEKCFFEYITNIFYKSLLRKEIPHPVILFTDGHTSPLNMQTSKFCREHGIVQVALLPNATHILQPMDIARFKKCVTPKIFESSFCLCGLYPWNPLVVGTQNLVLDSPMPISLATMGSPVSMITHVHAPQLLALQDNGNLEKKRTSFQSVYTAAGTLCMVSKWMSSCLNFGFSSTPLPNTQLQDNRNILKDSGSGSSNESQRSTPSRPSAHVSTTIPPSKFSTVPYTPTIPPPFKRACMWPGTAPPKVKKQLSKEQTPAVA</sequence>
<gene>
    <name evidence="2" type="ORF">PR048_011365</name>
</gene>
<dbReference type="Proteomes" id="UP001159363">
    <property type="component" value="Chromosome X"/>
</dbReference>
<proteinExistence type="predicted"/>
<feature type="region of interest" description="Disordered" evidence="1">
    <location>
        <begin position="206"/>
        <end position="279"/>
    </location>
</feature>
<evidence type="ECO:0000313" key="2">
    <source>
        <dbReference type="EMBL" id="KAJ8885169.1"/>
    </source>
</evidence>
<reference evidence="2 3" key="1">
    <citation type="submission" date="2023-02" db="EMBL/GenBank/DDBJ databases">
        <title>LHISI_Scaffold_Assembly.</title>
        <authorList>
            <person name="Stuart O.P."/>
            <person name="Cleave R."/>
            <person name="Magrath M.J.L."/>
            <person name="Mikheyev A.S."/>
        </authorList>
    </citation>
    <scope>NUCLEOTIDE SEQUENCE [LARGE SCALE GENOMIC DNA]</scope>
    <source>
        <strain evidence="2">Daus_M_001</strain>
        <tissue evidence="2">Leg muscle</tissue>
    </source>
</reference>
<dbReference type="EMBL" id="JARBHB010000004">
    <property type="protein sequence ID" value="KAJ8885169.1"/>
    <property type="molecule type" value="Genomic_DNA"/>
</dbReference>
<evidence type="ECO:0008006" key="4">
    <source>
        <dbReference type="Google" id="ProtNLM"/>
    </source>
</evidence>
<evidence type="ECO:0000313" key="3">
    <source>
        <dbReference type="Proteomes" id="UP001159363"/>
    </source>
</evidence>